<keyword evidence="1" id="KW-0482">Metalloprotease</keyword>
<proteinExistence type="predicted"/>
<reference evidence="1 2" key="1">
    <citation type="submission" date="2023-10" db="EMBL/GenBank/DDBJ databases">
        <title>Chromosome-scale genome assembly provides insights into flower coloration mechanisms of Canna indica.</title>
        <authorList>
            <person name="Li C."/>
        </authorList>
    </citation>
    <scope>NUCLEOTIDE SEQUENCE [LARGE SCALE GENOMIC DNA]</scope>
    <source>
        <tissue evidence="1">Flower</tissue>
    </source>
</reference>
<keyword evidence="2" id="KW-1185">Reference proteome</keyword>
<keyword evidence="1" id="KW-0645">Protease</keyword>
<keyword evidence="1" id="KW-0378">Hydrolase</keyword>
<dbReference type="Proteomes" id="UP001327560">
    <property type="component" value="Chromosome 7"/>
</dbReference>
<accession>A0AAQ3KSC0</accession>
<name>A0AAQ3KSC0_9LILI</name>
<dbReference type="EMBL" id="CP136896">
    <property type="protein sequence ID" value="WOL13765.1"/>
    <property type="molecule type" value="Genomic_DNA"/>
</dbReference>
<organism evidence="1 2">
    <name type="scientific">Canna indica</name>
    <name type="common">Indian-shot</name>
    <dbReference type="NCBI Taxonomy" id="4628"/>
    <lineage>
        <taxon>Eukaryota</taxon>
        <taxon>Viridiplantae</taxon>
        <taxon>Streptophyta</taxon>
        <taxon>Embryophyta</taxon>
        <taxon>Tracheophyta</taxon>
        <taxon>Spermatophyta</taxon>
        <taxon>Magnoliopsida</taxon>
        <taxon>Liliopsida</taxon>
        <taxon>Zingiberales</taxon>
        <taxon>Cannaceae</taxon>
        <taxon>Canna</taxon>
    </lineage>
</organism>
<evidence type="ECO:0000313" key="2">
    <source>
        <dbReference type="Proteomes" id="UP001327560"/>
    </source>
</evidence>
<gene>
    <name evidence="1" type="ORF">Cni_G22544</name>
</gene>
<sequence>MRNIFLSRSLFSFALNTLRSNHLPPKIPPTIISAQRSLRLTISPLDNLPARIISAPSYRHLPSTIPPVVSRLPPTGLVDEEAQATVGAEAPLRLKVKATNQSLHHLVWHCKVKAETIWLRYKEVIRTFHYKEIEKHNVTRLGHWWWGIAVKSNVLWTHIVSNTYFRHKPWQANHTTTSWSAVWKGLYGAKHVFSLGMEACRSRGDNRFWLDRWIPNTRLANHFPLLFALSRSDFLLGNGNIWNFGWRGTIESTELGSF</sequence>
<dbReference type="GO" id="GO:0008237">
    <property type="term" value="F:metallopeptidase activity"/>
    <property type="evidence" value="ECO:0007669"/>
    <property type="project" value="UniProtKB-KW"/>
</dbReference>
<protein>
    <submittedName>
        <fullName evidence="1">Inactive ATP-dependent zinc metalloprotease FTSHI 5, chloroplastic</fullName>
    </submittedName>
</protein>
<evidence type="ECO:0000313" key="1">
    <source>
        <dbReference type="EMBL" id="WOL13765.1"/>
    </source>
</evidence>
<dbReference type="AlphaFoldDB" id="A0AAQ3KSC0"/>